<dbReference type="EMBL" id="BAABKK010000028">
    <property type="protein sequence ID" value="GAA5199124.1"/>
    <property type="molecule type" value="Genomic_DNA"/>
</dbReference>
<name>A0ABP9SNC1_9MICC</name>
<gene>
    <name evidence="3" type="ORF">GCM10023346_38110</name>
</gene>
<dbReference type="SUPFAM" id="SSF48208">
    <property type="entry name" value="Six-hairpin glycosidases"/>
    <property type="match status" value="1"/>
</dbReference>
<sequence>MESGKESDSNDLLFPAQVLREYSLIGDGERGAVIGPRGDVVWMCAPQWDSPAVFSSLVGGSGVFAVTPLNPRYVWGGHYEDGTLIWNSRWVTTDGIVECREALAMPGDPATAVLMRHIRLISGTAPVRILLQPRPGFGRHGVDFSRSDDGVWSGDGGGLRLRISGMGQANLIDGMLRQDIQLWPGGEHHLVLELSSKQLPSRPPAPADLWTATTQAWASSVPAMDDTVASADARRAYAVLRGMTSSTGAMVAAATLGLPERAEAKRNYDYRYAWIRDQCFAGQAAGAWAATDLLDSAVHFVSERLLTDGINLRPAYTVTGSKVPDEHTLELPGYPGGTDTVGNWVNQQFQLDAFGEALLLFATAARHDHLDKEHWHAVEQAVAAIEAKWDVPDAGIWELGDERWTHSRLSCVAGLKAISRYAPADQASALDQLAGLILTHTAATCTHPSGRWQRSAADDRIDAALLLPAIRGALPARDPRSLATAEAVRKELLDDGYVYRFRHGPGPLAESEGAFLLCGFNLALTEHQQGNITEAIRLFERNRSACGSPGLFTEEYDIEQRQLRGNFPQAFVHAAMLETAHRLAQPPPP</sequence>
<protein>
    <submittedName>
        <fullName evidence="3">Glycoside hydrolase family 15 protein</fullName>
    </submittedName>
</protein>
<evidence type="ECO:0000313" key="3">
    <source>
        <dbReference type="EMBL" id="GAA5199124.1"/>
    </source>
</evidence>
<dbReference type="InterPro" id="IPR011613">
    <property type="entry name" value="GH15-like"/>
</dbReference>
<dbReference type="GO" id="GO:0016787">
    <property type="term" value="F:hydrolase activity"/>
    <property type="evidence" value="ECO:0007669"/>
    <property type="project" value="UniProtKB-KW"/>
</dbReference>
<evidence type="ECO:0000313" key="4">
    <source>
        <dbReference type="Proteomes" id="UP001500200"/>
    </source>
</evidence>
<comment type="caution">
    <text evidence="3">The sequence shown here is derived from an EMBL/GenBank/DDBJ whole genome shotgun (WGS) entry which is preliminary data.</text>
</comment>
<dbReference type="InterPro" id="IPR008928">
    <property type="entry name" value="6-hairpin_glycosidase_sf"/>
</dbReference>
<dbReference type="InterPro" id="IPR012341">
    <property type="entry name" value="6hp_glycosidase-like_sf"/>
</dbReference>
<dbReference type="RefSeq" id="WP_345451711.1">
    <property type="nucleotide sequence ID" value="NZ_BAABKK010000028.1"/>
</dbReference>
<dbReference type="PANTHER" id="PTHR31616">
    <property type="entry name" value="TREHALASE"/>
    <property type="match status" value="1"/>
</dbReference>
<evidence type="ECO:0000259" key="1">
    <source>
        <dbReference type="Pfam" id="PF00723"/>
    </source>
</evidence>
<dbReference type="Proteomes" id="UP001500200">
    <property type="component" value="Unassembled WGS sequence"/>
</dbReference>
<keyword evidence="3" id="KW-0378">Hydrolase</keyword>
<dbReference type="InterPro" id="IPR045582">
    <property type="entry name" value="Trehalase-like_N"/>
</dbReference>
<feature type="domain" description="Trehalase-like N-terminal" evidence="2">
    <location>
        <begin position="20"/>
        <end position="151"/>
    </location>
</feature>
<accession>A0ABP9SNC1</accession>
<dbReference type="Pfam" id="PF19291">
    <property type="entry name" value="TREH_N"/>
    <property type="match status" value="1"/>
</dbReference>
<organism evidence="3 4">
    <name type="scientific">Arthrobacter gyeryongensis</name>
    <dbReference type="NCBI Taxonomy" id="1650592"/>
    <lineage>
        <taxon>Bacteria</taxon>
        <taxon>Bacillati</taxon>
        <taxon>Actinomycetota</taxon>
        <taxon>Actinomycetes</taxon>
        <taxon>Micrococcales</taxon>
        <taxon>Micrococcaceae</taxon>
        <taxon>Arthrobacter</taxon>
    </lineage>
</organism>
<dbReference type="Gene3D" id="1.50.10.10">
    <property type="match status" value="1"/>
</dbReference>
<keyword evidence="4" id="KW-1185">Reference proteome</keyword>
<proteinExistence type="predicted"/>
<dbReference type="Pfam" id="PF00723">
    <property type="entry name" value="Glyco_hydro_15"/>
    <property type="match status" value="1"/>
</dbReference>
<reference evidence="4" key="1">
    <citation type="journal article" date="2019" name="Int. J. Syst. Evol. Microbiol.">
        <title>The Global Catalogue of Microorganisms (GCM) 10K type strain sequencing project: providing services to taxonomists for standard genome sequencing and annotation.</title>
        <authorList>
            <consortium name="The Broad Institute Genomics Platform"/>
            <consortium name="The Broad Institute Genome Sequencing Center for Infectious Disease"/>
            <person name="Wu L."/>
            <person name="Ma J."/>
        </authorList>
    </citation>
    <scope>NUCLEOTIDE SEQUENCE [LARGE SCALE GENOMIC DNA]</scope>
    <source>
        <strain evidence="4">JCM 18514</strain>
    </source>
</reference>
<dbReference type="PANTHER" id="PTHR31616:SF10">
    <property type="entry name" value="TREHALASE"/>
    <property type="match status" value="1"/>
</dbReference>
<feature type="domain" description="GH15-like" evidence="1">
    <location>
        <begin position="245"/>
        <end position="580"/>
    </location>
</feature>
<evidence type="ECO:0000259" key="2">
    <source>
        <dbReference type="Pfam" id="PF19291"/>
    </source>
</evidence>